<protein>
    <submittedName>
        <fullName evidence="7">LysE family amino acid transporter protein</fullName>
    </submittedName>
</protein>
<name>A0A3S4SSM4_CAMUP</name>
<proteinExistence type="predicted"/>
<dbReference type="PANTHER" id="PTHR30086:SF20">
    <property type="entry name" value="ARGININE EXPORTER PROTEIN ARGO-RELATED"/>
    <property type="match status" value="1"/>
</dbReference>
<sequence length="199" mass="22697">MFKSLLDGILLGIGVAVPFGPVNLLTLSYALVSFRSAFFVGFGALMGDVFYLTLLNFGLLHFLNQTWFLKILAIFGFCFFTYIAFLTLRKKPENLEIQKSKIDKSYAKSFLKGLFLNLLNPYVIGFWLSFASLSVSNQYPIALTLGLVSFIFIWILALPFFVGKFSHLFKAKVIYYINVFSALIIEYFALNLLYKTFWG</sequence>
<dbReference type="AlphaFoldDB" id="A0A3S4SSM4"/>
<dbReference type="PANTHER" id="PTHR30086">
    <property type="entry name" value="ARGININE EXPORTER PROTEIN ARGO"/>
    <property type="match status" value="1"/>
</dbReference>
<feature type="transmembrane region" description="Helical" evidence="6">
    <location>
        <begin position="173"/>
        <end position="194"/>
    </location>
</feature>
<keyword evidence="3 6" id="KW-0812">Transmembrane</keyword>
<keyword evidence="2" id="KW-1003">Cell membrane</keyword>
<keyword evidence="5 6" id="KW-0472">Membrane</keyword>
<keyword evidence="4 6" id="KW-1133">Transmembrane helix</keyword>
<evidence type="ECO:0000256" key="3">
    <source>
        <dbReference type="ARBA" id="ARBA00022692"/>
    </source>
</evidence>
<dbReference type="RefSeq" id="WP_027304318.1">
    <property type="nucleotide sequence ID" value="NZ_CBCRZS010000009.1"/>
</dbReference>
<dbReference type="InterPro" id="IPR001123">
    <property type="entry name" value="LeuE-type"/>
</dbReference>
<gene>
    <name evidence="7" type="ORF">NCTC11541_00636</name>
</gene>
<dbReference type="Pfam" id="PF01810">
    <property type="entry name" value="LysE"/>
    <property type="match status" value="1"/>
</dbReference>
<evidence type="ECO:0000256" key="2">
    <source>
        <dbReference type="ARBA" id="ARBA00022475"/>
    </source>
</evidence>
<dbReference type="EMBL" id="LR134372">
    <property type="protein sequence ID" value="VEG84607.1"/>
    <property type="molecule type" value="Genomic_DNA"/>
</dbReference>
<evidence type="ECO:0000256" key="6">
    <source>
        <dbReference type="SAM" id="Phobius"/>
    </source>
</evidence>
<evidence type="ECO:0000256" key="5">
    <source>
        <dbReference type="ARBA" id="ARBA00023136"/>
    </source>
</evidence>
<dbReference type="GO" id="GO:0005886">
    <property type="term" value="C:plasma membrane"/>
    <property type="evidence" value="ECO:0007669"/>
    <property type="project" value="UniProtKB-SubCell"/>
</dbReference>
<evidence type="ECO:0000313" key="7">
    <source>
        <dbReference type="EMBL" id="VEG84607.1"/>
    </source>
</evidence>
<evidence type="ECO:0000313" key="8">
    <source>
        <dbReference type="Proteomes" id="UP000278157"/>
    </source>
</evidence>
<accession>A0A3S4SSM4</accession>
<dbReference type="Proteomes" id="UP000278157">
    <property type="component" value="Chromosome"/>
</dbReference>
<evidence type="ECO:0000256" key="4">
    <source>
        <dbReference type="ARBA" id="ARBA00022989"/>
    </source>
</evidence>
<feature type="transmembrane region" description="Helical" evidence="6">
    <location>
        <begin position="37"/>
        <end position="61"/>
    </location>
</feature>
<feature type="transmembrane region" description="Helical" evidence="6">
    <location>
        <begin position="67"/>
        <end position="88"/>
    </location>
</feature>
<feature type="transmembrane region" description="Helical" evidence="6">
    <location>
        <begin position="109"/>
        <end position="133"/>
    </location>
</feature>
<dbReference type="OrthoDB" id="5361502at2"/>
<comment type="subcellular location">
    <subcellularLocation>
        <location evidence="1">Cell membrane</location>
        <topology evidence="1">Multi-pass membrane protein</topology>
    </subcellularLocation>
</comment>
<reference evidence="7 8" key="1">
    <citation type="submission" date="2018-12" db="EMBL/GenBank/DDBJ databases">
        <authorList>
            <consortium name="Pathogen Informatics"/>
        </authorList>
    </citation>
    <scope>NUCLEOTIDE SEQUENCE [LARGE SCALE GENOMIC DNA]</scope>
    <source>
        <strain evidence="7 8">NCTC11541</strain>
    </source>
</reference>
<feature type="transmembrane region" description="Helical" evidence="6">
    <location>
        <begin position="139"/>
        <end position="161"/>
    </location>
</feature>
<evidence type="ECO:0000256" key="1">
    <source>
        <dbReference type="ARBA" id="ARBA00004651"/>
    </source>
</evidence>
<organism evidence="7 8">
    <name type="scientific">Campylobacter upsaliensis</name>
    <dbReference type="NCBI Taxonomy" id="28080"/>
    <lineage>
        <taxon>Bacteria</taxon>
        <taxon>Pseudomonadati</taxon>
        <taxon>Campylobacterota</taxon>
        <taxon>Epsilonproteobacteria</taxon>
        <taxon>Campylobacterales</taxon>
        <taxon>Campylobacteraceae</taxon>
        <taxon>Campylobacter</taxon>
    </lineage>
</organism>
<feature type="transmembrane region" description="Helical" evidence="6">
    <location>
        <begin position="6"/>
        <end position="25"/>
    </location>
</feature>
<dbReference type="GO" id="GO:0015171">
    <property type="term" value="F:amino acid transmembrane transporter activity"/>
    <property type="evidence" value="ECO:0007669"/>
    <property type="project" value="TreeGrafter"/>
</dbReference>